<evidence type="ECO:0000256" key="1">
    <source>
        <dbReference type="PROSITE-ProRule" id="PRU00409"/>
    </source>
</evidence>
<dbReference type="SUPFAM" id="SSF53623">
    <property type="entry name" value="MurD-like peptide ligases, catalytic domain"/>
    <property type="match status" value="1"/>
</dbReference>
<dbReference type="EMBL" id="RKQL01000001">
    <property type="protein sequence ID" value="RPE72427.1"/>
    <property type="molecule type" value="Genomic_DNA"/>
</dbReference>
<dbReference type="AlphaFoldDB" id="A0A3N4V5P9"/>
<feature type="domain" description="ATP-grasp" evidence="2">
    <location>
        <begin position="239"/>
        <end position="494"/>
    </location>
</feature>
<name>A0A3N4V5P9_9BURK</name>
<proteinExistence type="predicted"/>
<sequence>MAYSKADGYRRLLMNFQDQEIKIRRAQFLRGPNVWTYRSVMEVWLDLGALEDYPSNQIPGLIPRLREWLPALEEHHCGVGERGGFLQRLEEGTWAGHVLEHVVIELLNLAGMPTGFGQTRSTSQRGVYRMVFRARDEKIGRVALAQGHALLTAAIQGRSFDVAEAVRVLRDAIDDCYLGPSTASIVSAATDRGIPHIRLNDGNLVQLGYGARQRRIWTAETEKTSAIGEGIAGDKDLTKTLLRACGVPVPQGQVVASADEAWEVAQDLGLPVAVKPGDGNHGRGVTLDLNREEDVRAAFELARKHGREVLVERCISGDEHRLLVVGGRLVAAARGESAWIVGDGVHTVRELIDLQINSDPRRGTTEAHPLNRLDLSEDDVIRLDLQRQGLQPDSVVEAGRRVLVQRNGNVAIDCTDEVHPEVAFQAGLAARAVGLDIAGVDLVCEDVGRPLEAQGGAIVEVNAGPGLLMHLKPAIGKPRPVGQAIVEHLFSDAEGSHPGRIPIVGFSGTRHGDLAARLAGWLFQLAGHRVASATPKGRYIAGRPVGLVARDDWEAAQRLLMSRDTDLAVFSSSPELILDHGLPYDRCDVGVVTDMDGWAALAHHDIHAPEQMVRVLRTQMDVVMRDGFGVLNADDERVVGLGEFCDGAVILYGTQTAAGRPPALEQHVREGGRAAVLHEGVVRWIDGASEEPGPNLAAWLAQNDPVAEEGSIQGLLAGVTAAWAAGIPTELIRAGVATFTY</sequence>
<dbReference type="SUPFAM" id="SSF56059">
    <property type="entry name" value="Glutathione synthetase ATP-binding domain-like"/>
    <property type="match status" value="1"/>
</dbReference>
<dbReference type="GO" id="GO:0018169">
    <property type="term" value="F:ribosomal S6-glutamic acid ligase activity"/>
    <property type="evidence" value="ECO:0007669"/>
    <property type="project" value="TreeGrafter"/>
</dbReference>
<evidence type="ECO:0000313" key="4">
    <source>
        <dbReference type="Proteomes" id="UP000272193"/>
    </source>
</evidence>
<dbReference type="Pfam" id="PF13549">
    <property type="entry name" value="ATP-grasp_5"/>
    <property type="match status" value="1"/>
</dbReference>
<dbReference type="PANTHER" id="PTHR21621">
    <property type="entry name" value="RIBOSOMAL PROTEIN S6 MODIFICATION PROTEIN"/>
    <property type="match status" value="1"/>
</dbReference>
<dbReference type="InterPro" id="IPR011761">
    <property type="entry name" value="ATP-grasp"/>
</dbReference>
<dbReference type="Gene3D" id="3.30.470.20">
    <property type="entry name" value="ATP-grasp fold, B domain"/>
    <property type="match status" value="2"/>
</dbReference>
<gene>
    <name evidence="3" type="ORF">EDC62_0116</name>
</gene>
<organism evidence="3 4">
    <name type="scientific">Tibeticola sediminis</name>
    <dbReference type="NCBI Taxonomy" id="1917811"/>
    <lineage>
        <taxon>Bacteria</taxon>
        <taxon>Pseudomonadati</taxon>
        <taxon>Pseudomonadota</taxon>
        <taxon>Betaproteobacteria</taxon>
        <taxon>Burkholderiales</taxon>
        <taxon>Comamonadaceae</taxon>
        <taxon>Tibeticola</taxon>
    </lineage>
</organism>
<dbReference type="NCBIfam" id="TIGR02068">
    <property type="entry name" value="cya_phycin_syn"/>
    <property type="match status" value="1"/>
</dbReference>
<keyword evidence="4" id="KW-1185">Reference proteome</keyword>
<dbReference type="GO" id="GO:0005524">
    <property type="term" value="F:ATP binding"/>
    <property type="evidence" value="ECO:0007669"/>
    <property type="project" value="UniProtKB-UniRule"/>
</dbReference>
<keyword evidence="1" id="KW-0547">Nucleotide-binding</keyword>
<accession>A0A3N4V5P9</accession>
<dbReference type="Pfam" id="PF18921">
    <property type="entry name" value="Cyanophycin_syn"/>
    <property type="match status" value="1"/>
</dbReference>
<dbReference type="InterPro" id="IPR011810">
    <property type="entry name" value="Cya_phycin_syn"/>
</dbReference>
<protein>
    <submittedName>
        <fullName evidence="3">Cyanophycin synthetase</fullName>
    </submittedName>
</protein>
<dbReference type="NCBIfam" id="NF010623">
    <property type="entry name" value="PRK14016.1"/>
    <property type="match status" value="1"/>
</dbReference>
<dbReference type="PANTHER" id="PTHR21621:SF0">
    <property type="entry name" value="BETA-CITRYLGLUTAMATE SYNTHASE B-RELATED"/>
    <property type="match status" value="1"/>
</dbReference>
<dbReference type="InterPro" id="IPR036565">
    <property type="entry name" value="Mur-like_cat_sf"/>
</dbReference>
<reference evidence="3 4" key="1">
    <citation type="submission" date="2018-11" db="EMBL/GenBank/DDBJ databases">
        <title>Genomic Encyclopedia of Type Strains, Phase IV (KMG-IV): sequencing the most valuable type-strain genomes for metagenomic binning, comparative biology and taxonomic classification.</title>
        <authorList>
            <person name="Goeker M."/>
        </authorList>
    </citation>
    <scope>NUCLEOTIDE SEQUENCE [LARGE SCALE GENOMIC DNA]</scope>
    <source>
        <strain evidence="3 4">DSM 101684</strain>
    </source>
</reference>
<dbReference type="Gene3D" id="3.40.1190.10">
    <property type="entry name" value="Mur-like, catalytic domain"/>
    <property type="match status" value="1"/>
</dbReference>
<dbReference type="SMART" id="SM01209">
    <property type="entry name" value="GARS_A"/>
    <property type="match status" value="1"/>
</dbReference>
<comment type="caution">
    <text evidence="3">The sequence shown here is derived from an EMBL/GenBank/DDBJ whole genome shotgun (WGS) entry which is preliminary data.</text>
</comment>
<dbReference type="Proteomes" id="UP000272193">
    <property type="component" value="Unassembled WGS sequence"/>
</dbReference>
<dbReference type="InterPro" id="IPR044019">
    <property type="entry name" value="Cyanophycin_syn_N"/>
</dbReference>
<dbReference type="GO" id="GO:0009432">
    <property type="term" value="P:SOS response"/>
    <property type="evidence" value="ECO:0007669"/>
    <property type="project" value="TreeGrafter"/>
</dbReference>
<evidence type="ECO:0000313" key="3">
    <source>
        <dbReference type="EMBL" id="RPE72427.1"/>
    </source>
</evidence>
<evidence type="ECO:0000259" key="2">
    <source>
        <dbReference type="PROSITE" id="PS50975"/>
    </source>
</evidence>
<keyword evidence="1" id="KW-0067">ATP-binding</keyword>
<dbReference type="GO" id="GO:0046872">
    <property type="term" value="F:metal ion binding"/>
    <property type="evidence" value="ECO:0007669"/>
    <property type="project" value="InterPro"/>
</dbReference>
<dbReference type="PROSITE" id="PS50975">
    <property type="entry name" value="ATP_GRASP"/>
    <property type="match status" value="1"/>
</dbReference>
<dbReference type="GO" id="GO:0005737">
    <property type="term" value="C:cytoplasm"/>
    <property type="evidence" value="ECO:0007669"/>
    <property type="project" value="TreeGrafter"/>
</dbReference>